<dbReference type="HOGENOM" id="CLU_158563_4_0_9"/>
<protein>
    <submittedName>
        <fullName evidence="2">WXG100 family type VII secretion target</fullName>
    </submittedName>
</protein>
<name>A0A0E1XBN1_STAAU</name>
<comment type="caution">
    <text evidence="2">The sequence shown here is derived from an EMBL/GenBank/DDBJ whole genome shotgun (WGS) entry which is preliminary data.</text>
</comment>
<dbReference type="InterPro" id="IPR036689">
    <property type="entry name" value="ESAT-6-like_sf"/>
</dbReference>
<dbReference type="NCBIfam" id="TIGR03930">
    <property type="entry name" value="WXG100_ESAT6"/>
    <property type="match status" value="1"/>
</dbReference>
<keyword evidence="1" id="KW-0175">Coiled coil</keyword>
<dbReference type="Proteomes" id="UP000003455">
    <property type="component" value="Chromosome"/>
</dbReference>
<evidence type="ECO:0000256" key="1">
    <source>
        <dbReference type="SAM" id="Coils"/>
    </source>
</evidence>
<dbReference type="Pfam" id="PF06013">
    <property type="entry name" value="WXG100"/>
    <property type="match status" value="1"/>
</dbReference>
<dbReference type="AlphaFoldDB" id="A0A0E1XBN1"/>
<feature type="coiled-coil region" evidence="1">
    <location>
        <begin position="83"/>
        <end position="110"/>
    </location>
</feature>
<gene>
    <name evidence="2" type="ORF">HMPREF0769_10200</name>
</gene>
<proteinExistence type="predicted"/>
<evidence type="ECO:0000313" key="2">
    <source>
        <dbReference type="EMBL" id="EFH96198.1"/>
    </source>
</evidence>
<dbReference type="Gene3D" id="1.10.287.1060">
    <property type="entry name" value="ESAT-6-like"/>
    <property type="match status" value="1"/>
</dbReference>
<reference evidence="2" key="1">
    <citation type="submission" date="2010-05" db="EMBL/GenBank/DDBJ databases">
        <authorList>
            <person name="Muzny D."/>
            <person name="Qin X."/>
            <person name="Buhay C."/>
            <person name="Dugan-Rocha S."/>
            <person name="Ding Y."/>
            <person name="Chen G."/>
            <person name="Hawes A."/>
            <person name="Holder M."/>
            <person name="Jhangiani S."/>
            <person name="Johnson A."/>
            <person name="Khan Z."/>
            <person name="Li Z."/>
            <person name="Liu W."/>
            <person name="Liu X."/>
            <person name="Perez L."/>
            <person name="Shen H."/>
            <person name="Wang Q."/>
            <person name="Watt J."/>
            <person name="Xi L."/>
            <person name="Xin Y."/>
            <person name="Zhou J."/>
            <person name="Deng J."/>
            <person name="Jiang H."/>
            <person name="Liu Y."/>
            <person name="Qu J."/>
            <person name="Song X.-Z."/>
            <person name="Zhang L."/>
            <person name="Villasana D."/>
            <person name="Johnson A."/>
            <person name="Liu J."/>
            <person name="Liyanage D."/>
            <person name="Lorensuhewa L."/>
            <person name="Robinson T."/>
            <person name="Song A."/>
            <person name="Song B.-B."/>
            <person name="Dinh H."/>
            <person name="Thornton R."/>
            <person name="Coyle M."/>
            <person name="Francisco L."/>
            <person name="Jackson L."/>
            <person name="Javaid M."/>
            <person name="Korchina V."/>
            <person name="Kovar C."/>
            <person name="Mata R."/>
            <person name="Mathew T."/>
            <person name="Ngo R."/>
            <person name="Nguyen L."/>
            <person name="Nguyen N."/>
            <person name="Okwuonu G."/>
            <person name="Ongeri F."/>
            <person name="Pham C."/>
            <person name="Simmons D."/>
            <person name="Wilczek-Boney K."/>
            <person name="Hale W."/>
            <person name="Jakkamsetti A."/>
            <person name="Pham P."/>
            <person name="Ruth R."/>
            <person name="San Lucas F."/>
            <person name="Warren J."/>
            <person name="Zhang J."/>
            <person name="Zhao Z."/>
            <person name="Zhou C."/>
            <person name="Zhu D."/>
            <person name="Lee S."/>
            <person name="Bess C."/>
            <person name="Blankenburg K."/>
            <person name="Forbes L."/>
            <person name="Fu Q."/>
            <person name="Gubbala S."/>
            <person name="Hirani K."/>
            <person name="Jayaseelan J.C."/>
            <person name="Lara F."/>
            <person name="Munidasa M."/>
            <person name="Palculict T."/>
            <person name="Patil S."/>
            <person name="Pu L.-L."/>
            <person name="Saada N."/>
            <person name="Tang L."/>
            <person name="Weissenberger G."/>
            <person name="Zhu Y."/>
            <person name="Hemphill L."/>
            <person name="Shang Y."/>
            <person name="Youmans B."/>
            <person name="Ayvaz T."/>
            <person name="Ross M."/>
            <person name="Santibanez J."/>
            <person name="Aqrawi P."/>
            <person name="Gross S."/>
            <person name="Joshi V."/>
            <person name="Fowler G."/>
            <person name="Nazareth L."/>
            <person name="Reid J."/>
            <person name="Worley K."/>
            <person name="Petrosino J."/>
            <person name="Highlander S."/>
            <person name="Gibbs R."/>
        </authorList>
    </citation>
    <scope>NUCLEOTIDE SEQUENCE [LARGE SCALE GENOMIC DNA]</scope>
    <source>
        <strain evidence="2">MN8</strain>
    </source>
</reference>
<accession>A0A0E1XBN1</accession>
<dbReference type="SUPFAM" id="SSF140453">
    <property type="entry name" value="EsxAB dimer-like"/>
    <property type="match status" value="1"/>
</dbReference>
<sequence>MSLKSFDKLKIFRRFLVMAMIKMSPEEIRAKSQSYGQGSDQIRQILSDLTRAQGEIAANWEGQAFSRFEEQFQQLSPKVEKFAQLLEEIKQQLNSTADAVQEQDQQLSNNFGLQ</sequence>
<dbReference type="InterPro" id="IPR010310">
    <property type="entry name" value="T7SS_ESAT-6-like"/>
</dbReference>
<dbReference type="EMBL" id="ACJA02000001">
    <property type="protein sequence ID" value="EFH96198.1"/>
    <property type="molecule type" value="Genomic_DNA"/>
</dbReference>
<organism evidence="2">
    <name type="scientific">Staphylococcus aureus subsp. aureus MN8</name>
    <dbReference type="NCBI Taxonomy" id="548470"/>
    <lineage>
        <taxon>Bacteria</taxon>
        <taxon>Bacillati</taxon>
        <taxon>Bacillota</taxon>
        <taxon>Bacilli</taxon>
        <taxon>Bacillales</taxon>
        <taxon>Staphylococcaceae</taxon>
        <taxon>Staphylococcus</taxon>
    </lineage>
</organism>